<dbReference type="Pfam" id="PF13672">
    <property type="entry name" value="PP2C_2"/>
    <property type="match status" value="1"/>
</dbReference>
<evidence type="ECO:0000313" key="4">
    <source>
        <dbReference type="Proteomes" id="UP000590511"/>
    </source>
</evidence>
<dbReference type="Proteomes" id="UP000631312">
    <property type="component" value="Unassembled WGS sequence"/>
</dbReference>
<evidence type="ECO:0000313" key="5">
    <source>
        <dbReference type="Proteomes" id="UP000631312"/>
    </source>
</evidence>
<dbReference type="Gene3D" id="3.60.40.10">
    <property type="entry name" value="PPM-type phosphatase domain"/>
    <property type="match status" value="1"/>
</dbReference>
<dbReference type="InterPro" id="IPR001932">
    <property type="entry name" value="PPM-type_phosphatase-like_dom"/>
</dbReference>
<feature type="domain" description="PPM-type phosphatase" evidence="1">
    <location>
        <begin position="18"/>
        <end position="231"/>
    </location>
</feature>
<reference evidence="2 5" key="2">
    <citation type="submission" date="2021-01" db="EMBL/GenBank/DDBJ databases">
        <title>Whole genome shotgun sequence of Actinoplanes lobatus NBRC 12513.</title>
        <authorList>
            <person name="Komaki H."/>
            <person name="Tamura T."/>
        </authorList>
    </citation>
    <scope>NUCLEOTIDE SEQUENCE [LARGE SCALE GENOMIC DNA]</scope>
    <source>
        <strain evidence="2 5">NBRC 12513</strain>
    </source>
</reference>
<evidence type="ECO:0000313" key="2">
    <source>
        <dbReference type="EMBL" id="GIE39745.1"/>
    </source>
</evidence>
<dbReference type="InterPro" id="IPR036457">
    <property type="entry name" value="PPM-type-like_dom_sf"/>
</dbReference>
<evidence type="ECO:0000259" key="1">
    <source>
        <dbReference type="Pfam" id="PF13672"/>
    </source>
</evidence>
<protein>
    <recommendedName>
        <fullName evidence="1">PPM-type phosphatase domain-containing protein</fullName>
    </recommendedName>
</protein>
<name>A0A7W7MF90_9ACTN</name>
<dbReference type="RefSeq" id="WP_188120296.1">
    <property type="nucleotide sequence ID" value="NZ_BOMP01000035.1"/>
</dbReference>
<dbReference type="Proteomes" id="UP000590511">
    <property type="component" value="Unassembled WGS sequence"/>
</dbReference>
<accession>A0A7W7MF90</accession>
<dbReference type="AlphaFoldDB" id="A0A7W7MF90"/>
<keyword evidence="5" id="KW-1185">Reference proteome</keyword>
<evidence type="ECO:0000313" key="3">
    <source>
        <dbReference type="EMBL" id="MBB4747690.1"/>
    </source>
</evidence>
<proteinExistence type="predicted"/>
<dbReference type="EMBL" id="JACHNC010000001">
    <property type="protein sequence ID" value="MBB4747690.1"/>
    <property type="molecule type" value="Genomic_DNA"/>
</dbReference>
<gene>
    <name evidence="2" type="ORF">Alo02nite_26430</name>
    <name evidence="3" type="ORF">BJ964_001851</name>
</gene>
<dbReference type="SUPFAM" id="SSF81606">
    <property type="entry name" value="PP2C-like"/>
    <property type="match status" value="1"/>
</dbReference>
<dbReference type="EMBL" id="BOMP01000035">
    <property type="protein sequence ID" value="GIE39745.1"/>
    <property type="molecule type" value="Genomic_DNA"/>
</dbReference>
<organism evidence="3 4">
    <name type="scientific">Actinoplanes lobatus</name>
    <dbReference type="NCBI Taxonomy" id="113568"/>
    <lineage>
        <taxon>Bacteria</taxon>
        <taxon>Bacillati</taxon>
        <taxon>Actinomycetota</taxon>
        <taxon>Actinomycetes</taxon>
        <taxon>Micromonosporales</taxon>
        <taxon>Micromonosporaceae</taxon>
        <taxon>Actinoplanes</taxon>
    </lineage>
</organism>
<comment type="caution">
    <text evidence="3">The sequence shown here is derived from an EMBL/GenBank/DDBJ whole genome shotgun (WGS) entry which is preliminary data.</text>
</comment>
<sequence>MESHTDTPGWALAGGLATGTAHLANDLPCQDRIRWAGGDGWLVAALADGAGSAAASDLGAETAVRTAVEVAERLCHSARPVPPERLLPTIFRATRYRMRAVAAGNRLEPRDLACTLALVVVHGDLMQAAQIGDGVAVVRDADKELSIAAPPMRGEFANEATFLTTGSTIARPPVRTMPVADVDAFALSSDGLRLLITERGATGDPYQPFFDDVFQAVRDGAGDADLTAFLERADDKTGDDKSLIIGVRQ</sequence>
<reference evidence="3 4" key="1">
    <citation type="submission" date="2020-08" db="EMBL/GenBank/DDBJ databases">
        <title>Sequencing the genomes of 1000 actinobacteria strains.</title>
        <authorList>
            <person name="Klenk H.-P."/>
        </authorList>
    </citation>
    <scope>NUCLEOTIDE SEQUENCE [LARGE SCALE GENOMIC DNA]</scope>
    <source>
        <strain evidence="3 4">DSM 43150</strain>
    </source>
</reference>